<keyword evidence="8" id="KW-0256">Endoplasmic reticulum</keyword>
<evidence type="ECO:0000313" key="15">
    <source>
        <dbReference type="Ensembl" id="ENSBJAP00000011662.1"/>
    </source>
</evidence>
<evidence type="ECO:0000313" key="16">
    <source>
        <dbReference type="Proteomes" id="UP000694555"/>
    </source>
</evidence>
<dbReference type="GO" id="GO:0051786">
    <property type="term" value="F:all-trans-retinol 13,14-reductase activity"/>
    <property type="evidence" value="ECO:0007669"/>
    <property type="project" value="TreeGrafter"/>
</dbReference>
<dbReference type="PANTHER" id="PTHR46091:SF1">
    <property type="entry name" value="ALL-TRANS-RETINOL 13,14-REDUCTASE"/>
    <property type="match status" value="1"/>
</dbReference>
<keyword evidence="7" id="KW-0732">Signal</keyword>
<reference evidence="15" key="1">
    <citation type="submission" date="2025-08" db="UniProtKB">
        <authorList>
            <consortium name="Ensembl"/>
        </authorList>
    </citation>
    <scope>IDENTIFICATION</scope>
</reference>
<comment type="subcellular location">
    <subcellularLocation>
        <location evidence="4">Endomembrane system</location>
        <topology evidence="4">Peripheral membrane protein</topology>
    </subcellularLocation>
    <subcellularLocation>
        <location evidence="5">Endoplasmic reticulum membrane</location>
    </subcellularLocation>
</comment>
<evidence type="ECO:0000256" key="6">
    <source>
        <dbReference type="ARBA" id="ARBA00022630"/>
    </source>
</evidence>
<keyword evidence="10" id="KW-0521">NADP</keyword>
<evidence type="ECO:0000256" key="7">
    <source>
        <dbReference type="ARBA" id="ARBA00022729"/>
    </source>
</evidence>
<evidence type="ECO:0000256" key="13">
    <source>
        <dbReference type="ARBA" id="ARBA00023098"/>
    </source>
</evidence>
<evidence type="ECO:0000256" key="2">
    <source>
        <dbReference type="ARBA" id="ARBA00001937"/>
    </source>
</evidence>
<evidence type="ECO:0000256" key="14">
    <source>
        <dbReference type="ARBA" id="ARBA00023136"/>
    </source>
</evidence>
<keyword evidence="14" id="KW-0472">Membrane</keyword>
<comment type="cofactor">
    <cofactor evidence="3">
        <name>FAD</name>
        <dbReference type="ChEBI" id="CHEBI:57692"/>
    </cofactor>
</comment>
<keyword evidence="12" id="KW-0520">NAD</keyword>
<evidence type="ECO:0000256" key="5">
    <source>
        <dbReference type="ARBA" id="ARBA00004586"/>
    </source>
</evidence>
<keyword evidence="11" id="KW-0560">Oxidoreductase</keyword>
<proteinExistence type="predicted"/>
<evidence type="ECO:0000256" key="8">
    <source>
        <dbReference type="ARBA" id="ARBA00022824"/>
    </source>
</evidence>
<keyword evidence="6" id="KW-0285">Flavoprotein</keyword>
<keyword evidence="16" id="KW-1185">Reference proteome</keyword>
<evidence type="ECO:0000256" key="4">
    <source>
        <dbReference type="ARBA" id="ARBA00004184"/>
    </source>
</evidence>
<name>A0A8C0B557_9AVES</name>
<organism evidence="15 16">
    <name type="scientific">Buteo japonicus</name>
    <dbReference type="NCBI Taxonomy" id="224669"/>
    <lineage>
        <taxon>Eukaryota</taxon>
        <taxon>Metazoa</taxon>
        <taxon>Chordata</taxon>
        <taxon>Craniata</taxon>
        <taxon>Vertebrata</taxon>
        <taxon>Euteleostomi</taxon>
        <taxon>Archelosauria</taxon>
        <taxon>Archosauria</taxon>
        <taxon>Dinosauria</taxon>
        <taxon>Saurischia</taxon>
        <taxon>Theropoda</taxon>
        <taxon>Coelurosauria</taxon>
        <taxon>Aves</taxon>
        <taxon>Neognathae</taxon>
        <taxon>Neoaves</taxon>
        <taxon>Telluraves</taxon>
        <taxon>Accipitrimorphae</taxon>
        <taxon>Accipitriformes</taxon>
        <taxon>Accipitridae</taxon>
        <taxon>Accipitrinae</taxon>
        <taxon>Buteo</taxon>
    </lineage>
</organism>
<evidence type="ECO:0000256" key="9">
    <source>
        <dbReference type="ARBA" id="ARBA00022827"/>
    </source>
</evidence>
<reference evidence="15" key="2">
    <citation type="submission" date="2025-09" db="UniProtKB">
        <authorList>
            <consortium name="Ensembl"/>
        </authorList>
    </citation>
    <scope>IDENTIFICATION</scope>
</reference>
<evidence type="ECO:0000256" key="12">
    <source>
        <dbReference type="ARBA" id="ARBA00023027"/>
    </source>
</evidence>
<comment type="cofactor">
    <cofactor evidence="1">
        <name>NAD(+)</name>
        <dbReference type="ChEBI" id="CHEBI:57540"/>
    </cofactor>
</comment>
<accession>A0A8C0B557</accession>
<dbReference type="PANTHER" id="PTHR46091">
    <property type="entry name" value="BLR7054 PROTEIN"/>
    <property type="match status" value="1"/>
</dbReference>
<dbReference type="Ensembl" id="ENSBJAT00000011993.1">
    <property type="protein sequence ID" value="ENSBJAP00000011662.1"/>
    <property type="gene ID" value="ENSBJAG00000007900.1"/>
</dbReference>
<comment type="cofactor">
    <cofactor evidence="2">
        <name>NADP(+)</name>
        <dbReference type="ChEBI" id="CHEBI:58349"/>
    </cofactor>
</comment>
<keyword evidence="9" id="KW-0274">FAD</keyword>
<evidence type="ECO:0000256" key="1">
    <source>
        <dbReference type="ARBA" id="ARBA00001911"/>
    </source>
</evidence>
<evidence type="ECO:0000256" key="10">
    <source>
        <dbReference type="ARBA" id="ARBA00022857"/>
    </source>
</evidence>
<dbReference type="GO" id="GO:0005789">
    <property type="term" value="C:endoplasmic reticulum membrane"/>
    <property type="evidence" value="ECO:0007669"/>
    <property type="project" value="UniProtKB-SubCell"/>
</dbReference>
<protein>
    <submittedName>
        <fullName evidence="15">Retinol saturase</fullName>
    </submittedName>
</protein>
<keyword evidence="13" id="KW-0443">Lipid metabolism</keyword>
<sequence length="142" mass="15397">HLRRASLSPVPHENSFLEHSVTPHTITPTPGRPCCPLVPPQIEYISGGTPLTNQHYIASPKGEIYGIDHTIARLQAEAIATVRAQTAVPNLYLTGQDLCLGGFMGALQGAFICASAVLKRNIYVDVARLKKRTQANDAKKKD</sequence>
<evidence type="ECO:0000256" key="3">
    <source>
        <dbReference type="ARBA" id="ARBA00001974"/>
    </source>
</evidence>
<dbReference type="AlphaFoldDB" id="A0A8C0B557"/>
<dbReference type="Proteomes" id="UP000694555">
    <property type="component" value="Unplaced"/>
</dbReference>
<evidence type="ECO:0000256" key="11">
    <source>
        <dbReference type="ARBA" id="ARBA00023002"/>
    </source>
</evidence>
<dbReference type="InterPro" id="IPR052206">
    <property type="entry name" value="Retinol_saturase"/>
</dbReference>